<dbReference type="Gene3D" id="3.40.390.70">
    <property type="match status" value="1"/>
</dbReference>
<gene>
    <name evidence="1" type="ORF">HGP29_21105</name>
</gene>
<dbReference type="AlphaFoldDB" id="A0A7X8SP58"/>
<evidence type="ECO:0000313" key="1">
    <source>
        <dbReference type="EMBL" id="NLR93712.1"/>
    </source>
</evidence>
<sequence>MKNLPQFLILLLLPLLQVHAQKKEIGKTLAVWEINNGSIKLDKGTVEDNKAKVYWEYMKKVLPNEFLAQYVVAFRLYTDGKEEDLGGMNPLDESNKNWQIELDYIDNDLTSNDPSMLEDMDHTIIHEFGHLLSLNIQQVEPTEDKYQDDERGYLTTEGYAKKDSYLGLYVAEFWKGDLLLEWDEIAMKGSRRRQKFLLGFYDNYQDQFINDYAVESPEEDFAESWSYFILNEKNEATSIKDKKINFFYQFPDLVAYRTEMRQHLKSLNMDD</sequence>
<protein>
    <submittedName>
        <fullName evidence="1">Uncharacterized protein</fullName>
    </submittedName>
</protein>
<dbReference type="InterPro" id="IPR030890">
    <property type="entry name" value="LP_HExxH_w_TonB"/>
</dbReference>
<accession>A0A7X8SP58</accession>
<reference evidence="1 2" key="1">
    <citation type="submission" date="2020-04" db="EMBL/GenBank/DDBJ databases">
        <title>Flammeovirga sp. SR4, a novel species isolated from seawater.</title>
        <authorList>
            <person name="Wang X."/>
        </authorList>
    </citation>
    <scope>NUCLEOTIDE SEQUENCE [LARGE SCALE GENOMIC DNA]</scope>
    <source>
        <strain evidence="1 2">SR4</strain>
    </source>
</reference>
<dbReference type="Proteomes" id="UP000585050">
    <property type="component" value="Unassembled WGS sequence"/>
</dbReference>
<organism evidence="1 2">
    <name type="scientific">Flammeovirga agarivorans</name>
    <dbReference type="NCBI Taxonomy" id="2726742"/>
    <lineage>
        <taxon>Bacteria</taxon>
        <taxon>Pseudomonadati</taxon>
        <taxon>Bacteroidota</taxon>
        <taxon>Cytophagia</taxon>
        <taxon>Cytophagales</taxon>
        <taxon>Flammeovirgaceae</taxon>
        <taxon>Flammeovirga</taxon>
    </lineage>
</organism>
<dbReference type="Pfam" id="PF15890">
    <property type="entry name" value="Peptidase_Mx1"/>
    <property type="match status" value="1"/>
</dbReference>
<dbReference type="RefSeq" id="WP_168884420.1">
    <property type="nucleotide sequence ID" value="NZ_JABAIL010000007.1"/>
</dbReference>
<dbReference type="SUPFAM" id="SSF55486">
    <property type="entry name" value="Metalloproteases ('zincins'), catalytic domain"/>
    <property type="match status" value="1"/>
</dbReference>
<evidence type="ECO:0000313" key="2">
    <source>
        <dbReference type="Proteomes" id="UP000585050"/>
    </source>
</evidence>
<keyword evidence="2" id="KW-1185">Reference proteome</keyword>
<proteinExistence type="predicted"/>
<dbReference type="EMBL" id="JABAIL010000007">
    <property type="protein sequence ID" value="NLR93712.1"/>
    <property type="molecule type" value="Genomic_DNA"/>
</dbReference>
<name>A0A7X8SP58_9BACT</name>
<comment type="caution">
    <text evidence="1">The sequence shown here is derived from an EMBL/GenBank/DDBJ whole genome shotgun (WGS) entry which is preliminary data.</text>
</comment>